<reference evidence="6 7" key="1">
    <citation type="submission" date="2021-05" db="EMBL/GenBank/DDBJ databases">
        <title>Genome Assembly of Synthetic Allotetraploid Brassica napus Reveals Homoeologous Exchanges between Subgenomes.</title>
        <authorList>
            <person name="Davis J.T."/>
        </authorList>
    </citation>
    <scope>NUCLEOTIDE SEQUENCE [LARGE SCALE GENOMIC DNA]</scope>
    <source>
        <strain evidence="7">cv. Da-Ae</strain>
        <tissue evidence="6">Seedling</tissue>
    </source>
</reference>
<keyword evidence="7" id="KW-1185">Reference proteome</keyword>
<feature type="coiled-coil region" evidence="3">
    <location>
        <begin position="103"/>
        <end position="154"/>
    </location>
</feature>
<evidence type="ECO:0000256" key="4">
    <source>
        <dbReference type="SAM" id="MobiDB-lite"/>
    </source>
</evidence>
<accession>A0ABQ7ZCC6</accession>
<comment type="caution">
    <text evidence="6">The sequence shown here is derived from an EMBL/GenBank/DDBJ whole genome shotgun (WGS) entry which is preliminary data.</text>
</comment>
<evidence type="ECO:0000313" key="6">
    <source>
        <dbReference type="EMBL" id="KAH0877886.1"/>
    </source>
</evidence>
<keyword evidence="1" id="KW-0645">Protease</keyword>
<organism evidence="6 7">
    <name type="scientific">Brassica napus</name>
    <name type="common">Rape</name>
    <dbReference type="NCBI Taxonomy" id="3708"/>
    <lineage>
        <taxon>Eukaryota</taxon>
        <taxon>Viridiplantae</taxon>
        <taxon>Streptophyta</taxon>
        <taxon>Embryophyta</taxon>
        <taxon>Tracheophyta</taxon>
        <taxon>Spermatophyta</taxon>
        <taxon>Magnoliopsida</taxon>
        <taxon>eudicotyledons</taxon>
        <taxon>Gunneridae</taxon>
        <taxon>Pentapetalae</taxon>
        <taxon>rosids</taxon>
        <taxon>malvids</taxon>
        <taxon>Brassicales</taxon>
        <taxon>Brassicaceae</taxon>
        <taxon>Brassiceae</taxon>
        <taxon>Brassica</taxon>
    </lineage>
</organism>
<name>A0ABQ7ZCC6_BRANA</name>
<gene>
    <name evidence="6" type="ORF">HID58_065280</name>
</gene>
<evidence type="ECO:0000313" key="7">
    <source>
        <dbReference type="Proteomes" id="UP000824890"/>
    </source>
</evidence>
<evidence type="ECO:0000256" key="2">
    <source>
        <dbReference type="ARBA" id="ARBA00022801"/>
    </source>
</evidence>
<protein>
    <recommendedName>
        <fullName evidence="5">Ubiquitin-like protease family profile domain-containing protein</fullName>
    </recommendedName>
</protein>
<dbReference type="Pfam" id="PF02902">
    <property type="entry name" value="Peptidase_C48"/>
    <property type="match status" value="1"/>
</dbReference>
<evidence type="ECO:0000256" key="1">
    <source>
        <dbReference type="ARBA" id="ARBA00022670"/>
    </source>
</evidence>
<dbReference type="Proteomes" id="UP000824890">
    <property type="component" value="Unassembled WGS sequence"/>
</dbReference>
<keyword evidence="2" id="KW-0378">Hydrolase</keyword>
<keyword evidence="3" id="KW-0175">Coiled coil</keyword>
<sequence>MFLSIRNVSDDKVVDKKIDALLQAICKEGGLGLVTWVEHGTKNIQMEKNTGEEVRGEAEEENEKSDDKETSRKRKIKVRIDSTKKLKAPESSVSDSSIEHTEALHMKAKLEQQAKKVETLESKLEEMGKQLQSFETMKLRVDLLENEFMLLKEKSKTNEMFKVPQLKDEDISTDKMFAKKAVRDRMVESDDESTVDGYPMLNTQNTQPQKSSPPKIIQPTASIAEKFIQRKVGQTLKVMGVDQPKVGREKSTRVKNLGPALQTPFRGILPNLDNNKQDNQLNIMRGRGYDPFAPVDMQKVKILDDWLQLDEEYPIGSQNNGVEFFKILRTPQNWLNEEVIVACIAMNLLRLRFMKNPKTFRSDRIVFTDTYFTVVWTRSYNEFLSAQDLPIFPNGAHDYCSGKLPAFAGTGKKWMIDVDYITVFSLSITTTGSTNEQIVKAVKPFAHMLPHLLRASAPPSERPKM</sequence>
<proteinExistence type="predicted"/>
<evidence type="ECO:0000256" key="3">
    <source>
        <dbReference type="SAM" id="Coils"/>
    </source>
</evidence>
<feature type="non-terminal residue" evidence="6">
    <location>
        <position position="465"/>
    </location>
</feature>
<dbReference type="InterPro" id="IPR003653">
    <property type="entry name" value="Peptidase_C48_C"/>
</dbReference>
<feature type="domain" description="Ubiquitin-like protease family profile" evidence="5">
    <location>
        <begin position="333"/>
        <end position="423"/>
    </location>
</feature>
<dbReference type="EMBL" id="JAGKQM010000015">
    <property type="protein sequence ID" value="KAH0877886.1"/>
    <property type="molecule type" value="Genomic_DNA"/>
</dbReference>
<evidence type="ECO:0000259" key="5">
    <source>
        <dbReference type="Pfam" id="PF02902"/>
    </source>
</evidence>
<feature type="region of interest" description="Disordered" evidence="4">
    <location>
        <begin position="47"/>
        <end position="76"/>
    </location>
</feature>